<dbReference type="AlphaFoldDB" id="A0A1V2L923"/>
<protein>
    <submittedName>
        <fullName evidence="10">Methylenetetrahydrofolate reductase 2</fullName>
    </submittedName>
</protein>
<accession>A0A1V2L923</accession>
<keyword evidence="6" id="KW-0521">NADP</keyword>
<dbReference type="PANTHER" id="PTHR45754:SF3">
    <property type="entry name" value="METHYLENETETRAHYDROFOLATE REDUCTASE (NADPH)"/>
    <property type="match status" value="1"/>
</dbReference>
<dbReference type="FunFam" id="3.20.20.220:FF:000002">
    <property type="entry name" value="Methylenetetrahydrofolate reductase"/>
    <property type="match status" value="1"/>
</dbReference>
<dbReference type="EMBL" id="MPUK01000003">
    <property type="protein sequence ID" value="ONH68398.1"/>
    <property type="molecule type" value="Genomic_DNA"/>
</dbReference>
<name>A0A1V2L923_CYBFA</name>
<evidence type="ECO:0000259" key="9">
    <source>
        <dbReference type="Pfam" id="PF21895"/>
    </source>
</evidence>
<dbReference type="Pfam" id="PF21895">
    <property type="entry name" value="MTHFR_C"/>
    <property type="match status" value="2"/>
</dbReference>
<comment type="pathway">
    <text evidence="2 8">One-carbon metabolism; tetrahydrofolate interconversion.</text>
</comment>
<sequence length="540" mass="61869">MRISHKLQKAHEESDKATFSFEFFVPKTSQGVQNLYDRMDRMYNLNPEFIDVTWNAGGRLSNLTTDIVSTAQSVLGLETCMHLTCTNMPIELIDNALKDAYDSGCQNILALRGDPPIEGGEWTAVEGGFTYAKDLVKYIREKYGDHFDIGVAAYPEGHPEESNVDSLIDHLKEKCDAGADFIITQMFYDAENFIEWCKKIRSKGITIPIIPGIMPISSYAAFKRRATWCEINIPENFEAKLQDIKDDDQLVRQAGTELVAEMCQKLLDSGYVNHVHFYTMNLEKSSIMILERLGLITANNVDFLPWRKSLNPNRTNETVRPIFWKNRKYSYINRTKNWDEFPNGRWGDANSAAFGDVELFTSGLLRQSPKRAMELWGEPTSVKDISNLVVSYLQGKDWIQYLEFLIPKTKLNNFIQKIDEINKPFNTSNNDKDNYNILTFFAIDVNDDLNSNTKDDSANAVTWGIFPGQEVLQPTIVEKVSFLAWKDEFYRIIAEWSHIFEEGSISRQIIKSIIDDYALVNIVDNDYVGNDKIFSLLQDL</sequence>
<keyword evidence="4" id="KW-0285">Flavoprotein</keyword>
<proteinExistence type="inferred from homology"/>
<feature type="domain" description="MTHFR SAM-binding regulatory" evidence="9">
    <location>
        <begin position="303"/>
        <end position="397"/>
    </location>
</feature>
<dbReference type="GO" id="GO:0071949">
    <property type="term" value="F:FAD binding"/>
    <property type="evidence" value="ECO:0007669"/>
    <property type="project" value="TreeGrafter"/>
</dbReference>
<dbReference type="InterPro" id="IPR029041">
    <property type="entry name" value="FAD-linked_oxidoreductase-like"/>
</dbReference>
<dbReference type="InterPro" id="IPR004621">
    <property type="entry name" value="Fadh2_euk"/>
</dbReference>
<keyword evidence="7" id="KW-0560">Oxidoreductase</keyword>
<evidence type="ECO:0000256" key="8">
    <source>
        <dbReference type="RuleBase" id="RU004254"/>
    </source>
</evidence>
<evidence type="ECO:0000256" key="7">
    <source>
        <dbReference type="ARBA" id="ARBA00023002"/>
    </source>
</evidence>
<dbReference type="Proteomes" id="UP000189513">
    <property type="component" value="Unassembled WGS sequence"/>
</dbReference>
<evidence type="ECO:0000313" key="10">
    <source>
        <dbReference type="EMBL" id="ONH68398.1"/>
    </source>
</evidence>
<feature type="domain" description="MTHFR SAM-binding regulatory" evidence="9">
    <location>
        <begin position="436"/>
        <end position="539"/>
    </location>
</feature>
<evidence type="ECO:0000256" key="5">
    <source>
        <dbReference type="ARBA" id="ARBA00022827"/>
    </source>
</evidence>
<comment type="similarity">
    <text evidence="3">Belongs to the methylenetetrahydrofolate reductase family.</text>
</comment>
<dbReference type="GO" id="GO:0004489">
    <property type="term" value="F:methylenetetrahydrofolate reductase [NAD(P)H] activity"/>
    <property type="evidence" value="ECO:0007669"/>
    <property type="project" value="InterPro"/>
</dbReference>
<dbReference type="GO" id="GO:0005829">
    <property type="term" value="C:cytosol"/>
    <property type="evidence" value="ECO:0007669"/>
    <property type="project" value="TreeGrafter"/>
</dbReference>
<dbReference type="Gene3D" id="3.20.20.220">
    <property type="match status" value="1"/>
</dbReference>
<comment type="caution">
    <text evidence="10">The sequence shown here is derived from an EMBL/GenBank/DDBJ whole genome shotgun (WGS) entry which is preliminary data.</text>
</comment>
<reference evidence="11" key="1">
    <citation type="journal article" date="2017" name="Genome Announc.">
        <title>Genome sequences of Cyberlindnera fabianii 65, Pichia kudriavzevii 129, and Saccharomyces cerevisiae 131 isolated from fermented masau fruits in Zimbabwe.</title>
        <authorList>
            <person name="van Rijswijck I.M.H."/>
            <person name="Derks M.F.L."/>
            <person name="Abee T."/>
            <person name="de Ridder D."/>
            <person name="Smid E.J."/>
        </authorList>
    </citation>
    <scope>NUCLEOTIDE SEQUENCE [LARGE SCALE GENOMIC DNA]</scope>
    <source>
        <strain evidence="11">65</strain>
    </source>
</reference>
<dbReference type="STRING" id="36022.A0A1V2L923"/>
<evidence type="ECO:0000256" key="1">
    <source>
        <dbReference type="ARBA" id="ARBA00001974"/>
    </source>
</evidence>
<dbReference type="NCBIfam" id="TIGR00677">
    <property type="entry name" value="fadh2_euk"/>
    <property type="match status" value="1"/>
</dbReference>
<dbReference type="PANTHER" id="PTHR45754">
    <property type="entry name" value="METHYLENETETRAHYDROFOLATE REDUCTASE"/>
    <property type="match status" value="1"/>
</dbReference>
<dbReference type="CDD" id="cd00537">
    <property type="entry name" value="MTHFR"/>
    <property type="match status" value="1"/>
</dbReference>
<dbReference type="VEuPathDB" id="FungiDB:BON22_1733"/>
<dbReference type="InterPro" id="IPR053806">
    <property type="entry name" value="MTHFR_C"/>
</dbReference>
<gene>
    <name evidence="10" type="ORF">BON22_1733</name>
</gene>
<dbReference type="InterPro" id="IPR003171">
    <property type="entry name" value="Mehydrof_redctse-like"/>
</dbReference>
<evidence type="ECO:0000256" key="2">
    <source>
        <dbReference type="ARBA" id="ARBA00004777"/>
    </source>
</evidence>
<evidence type="ECO:0000256" key="4">
    <source>
        <dbReference type="ARBA" id="ARBA00022630"/>
    </source>
</evidence>
<dbReference type="SUPFAM" id="SSF51730">
    <property type="entry name" value="FAD-linked oxidoreductase"/>
    <property type="match status" value="1"/>
</dbReference>
<dbReference type="GO" id="GO:0009086">
    <property type="term" value="P:methionine biosynthetic process"/>
    <property type="evidence" value="ECO:0007669"/>
    <property type="project" value="TreeGrafter"/>
</dbReference>
<dbReference type="UniPathway" id="UPA00193"/>
<dbReference type="GO" id="GO:0035999">
    <property type="term" value="P:tetrahydrofolate interconversion"/>
    <property type="evidence" value="ECO:0007669"/>
    <property type="project" value="UniProtKB-UniPathway"/>
</dbReference>
<evidence type="ECO:0000256" key="6">
    <source>
        <dbReference type="ARBA" id="ARBA00022857"/>
    </source>
</evidence>
<evidence type="ECO:0000313" key="11">
    <source>
        <dbReference type="Proteomes" id="UP000189513"/>
    </source>
</evidence>
<comment type="cofactor">
    <cofactor evidence="1">
        <name>FAD</name>
        <dbReference type="ChEBI" id="CHEBI:57692"/>
    </cofactor>
</comment>
<dbReference type="Pfam" id="PF02219">
    <property type="entry name" value="MTHFR"/>
    <property type="match status" value="1"/>
</dbReference>
<dbReference type="OMA" id="AWKEEFY"/>
<organism evidence="10 11">
    <name type="scientific">Cyberlindnera fabianii</name>
    <name type="common">Yeast</name>
    <name type="synonym">Hansenula fabianii</name>
    <dbReference type="NCBI Taxonomy" id="36022"/>
    <lineage>
        <taxon>Eukaryota</taxon>
        <taxon>Fungi</taxon>
        <taxon>Dikarya</taxon>
        <taxon>Ascomycota</taxon>
        <taxon>Saccharomycotina</taxon>
        <taxon>Saccharomycetes</taxon>
        <taxon>Phaffomycetales</taxon>
        <taxon>Phaffomycetaceae</taxon>
        <taxon>Cyberlindnera</taxon>
    </lineage>
</organism>
<keyword evidence="11" id="KW-1185">Reference proteome</keyword>
<evidence type="ECO:0000256" key="3">
    <source>
        <dbReference type="ARBA" id="ARBA00006743"/>
    </source>
</evidence>
<keyword evidence="5" id="KW-0274">FAD</keyword>